<proteinExistence type="predicted"/>
<sequence>MDSEFRKKFNDNFEKSKEDCIDNIIAMCAMSCVGDFQSNIRSFIHYDKNKKDNKNPEKRVYETRNREKHITDPKERQMAINMLILGSLFSNENFSFYVVERATKNEKDWKKSKVIKSRSSNSCAVAGTDYLLDPSVYMSRRPLCAKNAGCRTNQSKRNGLIFFH</sequence>
<dbReference type="EMBL" id="OU015568">
    <property type="protein sequence ID" value="CAG5091535.1"/>
    <property type="molecule type" value="Genomic_DNA"/>
</dbReference>
<protein>
    <submittedName>
        <fullName evidence="1">Oidioi.mRNA.OKI2018_I69.PAR.g13110.t1.cds</fullName>
    </submittedName>
</protein>
<gene>
    <name evidence="1" type="ORF">OKIOD_LOCUS4668</name>
</gene>
<keyword evidence="2" id="KW-1185">Reference proteome</keyword>
<evidence type="ECO:0000313" key="2">
    <source>
        <dbReference type="Proteomes" id="UP001158576"/>
    </source>
</evidence>
<dbReference type="Proteomes" id="UP001158576">
    <property type="component" value="Chromosome PAR"/>
</dbReference>
<organism evidence="1 2">
    <name type="scientific">Oikopleura dioica</name>
    <name type="common">Tunicate</name>
    <dbReference type="NCBI Taxonomy" id="34765"/>
    <lineage>
        <taxon>Eukaryota</taxon>
        <taxon>Metazoa</taxon>
        <taxon>Chordata</taxon>
        <taxon>Tunicata</taxon>
        <taxon>Appendicularia</taxon>
        <taxon>Copelata</taxon>
        <taxon>Oikopleuridae</taxon>
        <taxon>Oikopleura</taxon>
    </lineage>
</organism>
<name>A0ABN7S369_OIKDI</name>
<accession>A0ABN7S369</accession>
<reference evidence="1 2" key="1">
    <citation type="submission" date="2021-04" db="EMBL/GenBank/DDBJ databases">
        <authorList>
            <person name="Bliznina A."/>
        </authorList>
    </citation>
    <scope>NUCLEOTIDE SEQUENCE [LARGE SCALE GENOMIC DNA]</scope>
</reference>
<evidence type="ECO:0000313" key="1">
    <source>
        <dbReference type="EMBL" id="CAG5091535.1"/>
    </source>
</evidence>